<name>A0A3N0XAD3_9FLAO</name>
<feature type="non-terminal residue" evidence="1">
    <location>
        <position position="99"/>
    </location>
</feature>
<dbReference type="EMBL" id="RJTU01000025">
    <property type="protein sequence ID" value="ROI14344.1"/>
    <property type="molecule type" value="Genomic_DNA"/>
</dbReference>
<accession>A0A3N0XAD3</accession>
<dbReference type="AlphaFoldDB" id="A0A3N0XAD3"/>
<proteinExistence type="predicted"/>
<reference evidence="2" key="1">
    <citation type="submission" date="2018-11" db="EMBL/GenBank/DDBJ databases">
        <title>Proposal to divide the Flavobacteriaceae and reorganize its genera based on Amino Acid Identity values calculated from whole genome sequences.</title>
        <authorList>
            <person name="Nicholson A.C."/>
            <person name="Gulvik C.A."/>
            <person name="Whitney A.M."/>
            <person name="Humrighouse B.W."/>
            <person name="Bell M."/>
            <person name="Holmes B."/>
            <person name="Steigerwalt A."/>
            <person name="Villarma A."/>
            <person name="Sheth M."/>
            <person name="Batra D."/>
            <person name="Pryor J."/>
            <person name="Bernardet J.-F."/>
            <person name="Hugo C."/>
            <person name="Kampfer P."/>
            <person name="Newman J."/>
            <person name="Mcquiston J.R."/>
        </authorList>
    </citation>
    <scope>NUCLEOTIDE SEQUENCE [LARGE SCALE GENOMIC DNA]</scope>
    <source>
        <strain evidence="2">DSM 22165</strain>
    </source>
</reference>
<evidence type="ECO:0000313" key="2">
    <source>
        <dbReference type="Proteomes" id="UP000267623"/>
    </source>
</evidence>
<gene>
    <name evidence="1" type="ORF">EGH73_03575</name>
</gene>
<protein>
    <submittedName>
        <fullName evidence="1">Uncharacterized protein</fullName>
    </submittedName>
</protein>
<organism evidence="1 2">
    <name type="scientific">Epilithonimonas hominis</name>
    <dbReference type="NCBI Taxonomy" id="420404"/>
    <lineage>
        <taxon>Bacteria</taxon>
        <taxon>Pseudomonadati</taxon>
        <taxon>Bacteroidota</taxon>
        <taxon>Flavobacteriia</taxon>
        <taxon>Flavobacteriales</taxon>
        <taxon>Weeksellaceae</taxon>
        <taxon>Chryseobacterium group</taxon>
        <taxon>Epilithonimonas</taxon>
    </lineage>
</organism>
<dbReference type="Proteomes" id="UP000267623">
    <property type="component" value="Unassembled WGS sequence"/>
</dbReference>
<evidence type="ECO:0000313" key="1">
    <source>
        <dbReference type="EMBL" id="ROI14344.1"/>
    </source>
</evidence>
<comment type="caution">
    <text evidence="1">The sequence shown here is derived from an EMBL/GenBank/DDBJ whole genome shotgun (WGS) entry which is preliminary data.</text>
</comment>
<reference evidence="2" key="2">
    <citation type="submission" date="2018-11" db="EMBL/GenBank/DDBJ databases">
        <title>Proposal to divide the Flavobacteriaceae and reorganize its genera based on Amino Acid Identity values calculated from whole genome sequences.</title>
        <authorList>
            <person name="Nicholson A.C."/>
            <person name="Gulvik C.A."/>
            <person name="Whitney A.M."/>
            <person name="Humrighouse B.W."/>
            <person name="Bell M."/>
            <person name="Holmes B."/>
            <person name="Steigerwalt A."/>
            <person name="Villarma A."/>
            <person name="Sheth M."/>
            <person name="Batra D."/>
            <person name="Pryor J."/>
            <person name="Bernardet J.-F."/>
            <person name="Hugo C."/>
            <person name="Kampfer P."/>
            <person name="Newman J."/>
            <person name="Mcquiston J."/>
        </authorList>
    </citation>
    <scope>NUCLEOTIDE SEQUENCE [LARGE SCALE GENOMIC DNA]</scope>
    <source>
        <strain evidence="2">DSM 22165</strain>
    </source>
</reference>
<sequence length="99" mass="10978">MDDLALLVFLGLAFVSAKTKCAKCAVGFRVTHNGLRIGEGAEKESTNFQFCTNVSKTIFLFANLHFSKQIKNGFCGIEVQKLNLALNPLFCQYDVELNL</sequence>
<dbReference type="RefSeq" id="WP_184808067.1">
    <property type="nucleotide sequence ID" value="NZ_RJTU01000025.1"/>
</dbReference>